<dbReference type="Gene3D" id="1.10.260.40">
    <property type="entry name" value="lambda repressor-like DNA-binding domains"/>
    <property type="match status" value="1"/>
</dbReference>
<dbReference type="InterPro" id="IPR050807">
    <property type="entry name" value="TransReg_Diox_bact_type"/>
</dbReference>
<dbReference type="AlphaFoldDB" id="A0A8J3EG53"/>
<dbReference type="Proteomes" id="UP000617145">
    <property type="component" value="Unassembled WGS sequence"/>
</dbReference>
<feature type="domain" description="HTH cro/C1-type" evidence="2">
    <location>
        <begin position="68"/>
        <end position="122"/>
    </location>
</feature>
<dbReference type="SUPFAM" id="SSF47413">
    <property type="entry name" value="lambda repressor-like DNA-binding domains"/>
    <property type="match status" value="1"/>
</dbReference>
<evidence type="ECO:0000313" key="4">
    <source>
        <dbReference type="Proteomes" id="UP000617145"/>
    </source>
</evidence>
<evidence type="ECO:0000313" key="3">
    <source>
        <dbReference type="EMBL" id="GGG64970.1"/>
    </source>
</evidence>
<dbReference type="SMART" id="SM00530">
    <property type="entry name" value="HTH_XRE"/>
    <property type="match status" value="1"/>
</dbReference>
<dbReference type="Pfam" id="PF01381">
    <property type="entry name" value="HTH_3"/>
    <property type="match status" value="1"/>
</dbReference>
<dbReference type="PANTHER" id="PTHR46797">
    <property type="entry name" value="HTH-TYPE TRANSCRIPTIONAL REGULATOR"/>
    <property type="match status" value="1"/>
</dbReference>
<dbReference type="SUPFAM" id="SSF51182">
    <property type="entry name" value="RmlC-like cupins"/>
    <property type="match status" value="1"/>
</dbReference>
<dbReference type="Gene3D" id="2.60.120.10">
    <property type="entry name" value="Jelly Rolls"/>
    <property type="match status" value="1"/>
</dbReference>
<dbReference type="GO" id="GO:0005829">
    <property type="term" value="C:cytosol"/>
    <property type="evidence" value="ECO:0007669"/>
    <property type="project" value="TreeGrafter"/>
</dbReference>
<dbReference type="CDD" id="cd02209">
    <property type="entry name" value="cupin_XRE_C"/>
    <property type="match status" value="1"/>
</dbReference>
<gene>
    <name evidence="3" type="ORF">GCM10011415_09630</name>
</gene>
<reference evidence="3" key="1">
    <citation type="journal article" date="2014" name="Int. J. Syst. Evol. Microbiol.">
        <title>Complete genome sequence of Corynebacterium casei LMG S-19264T (=DSM 44701T), isolated from a smear-ripened cheese.</title>
        <authorList>
            <consortium name="US DOE Joint Genome Institute (JGI-PGF)"/>
            <person name="Walter F."/>
            <person name="Albersmeier A."/>
            <person name="Kalinowski J."/>
            <person name="Ruckert C."/>
        </authorList>
    </citation>
    <scope>NUCLEOTIDE SEQUENCE</scope>
    <source>
        <strain evidence="3">CGMCC 1.15762</strain>
    </source>
</reference>
<reference evidence="3" key="2">
    <citation type="submission" date="2020-09" db="EMBL/GenBank/DDBJ databases">
        <authorList>
            <person name="Sun Q."/>
            <person name="Zhou Y."/>
        </authorList>
    </citation>
    <scope>NUCLEOTIDE SEQUENCE</scope>
    <source>
        <strain evidence="3">CGMCC 1.15762</strain>
    </source>
</reference>
<dbReference type="InterPro" id="IPR010982">
    <property type="entry name" value="Lambda_DNA-bd_dom_sf"/>
</dbReference>
<evidence type="ECO:0000256" key="1">
    <source>
        <dbReference type="ARBA" id="ARBA00023125"/>
    </source>
</evidence>
<protein>
    <recommendedName>
        <fullName evidence="2">HTH cro/C1-type domain-containing protein</fullName>
    </recommendedName>
</protein>
<dbReference type="CDD" id="cd00093">
    <property type="entry name" value="HTH_XRE"/>
    <property type="match status" value="1"/>
</dbReference>
<dbReference type="GO" id="GO:0003700">
    <property type="term" value="F:DNA-binding transcription factor activity"/>
    <property type="evidence" value="ECO:0007669"/>
    <property type="project" value="TreeGrafter"/>
</dbReference>
<proteinExistence type="predicted"/>
<evidence type="ECO:0000259" key="2">
    <source>
        <dbReference type="PROSITE" id="PS50943"/>
    </source>
</evidence>
<dbReference type="InterPro" id="IPR013096">
    <property type="entry name" value="Cupin_2"/>
</dbReference>
<organism evidence="3 4">
    <name type="scientific">Salipiger pallidus</name>
    <dbReference type="NCBI Taxonomy" id="1775170"/>
    <lineage>
        <taxon>Bacteria</taxon>
        <taxon>Pseudomonadati</taxon>
        <taxon>Pseudomonadota</taxon>
        <taxon>Alphaproteobacteria</taxon>
        <taxon>Rhodobacterales</taxon>
        <taxon>Roseobacteraceae</taxon>
        <taxon>Salipiger</taxon>
    </lineage>
</organism>
<dbReference type="GO" id="GO:0003677">
    <property type="term" value="F:DNA binding"/>
    <property type="evidence" value="ECO:0007669"/>
    <property type="project" value="UniProtKB-KW"/>
</dbReference>
<comment type="caution">
    <text evidence="3">The sequence shown here is derived from an EMBL/GenBank/DDBJ whole genome shotgun (WGS) entry which is preliminary data.</text>
</comment>
<name>A0A8J3EG53_9RHOB</name>
<dbReference type="PANTHER" id="PTHR46797:SF20">
    <property type="entry name" value="BLR4304 PROTEIN"/>
    <property type="match status" value="1"/>
</dbReference>
<accession>A0A8J3EG53</accession>
<dbReference type="InterPro" id="IPR014710">
    <property type="entry name" value="RmlC-like_jellyroll"/>
</dbReference>
<dbReference type="InterPro" id="IPR011051">
    <property type="entry name" value="RmlC_Cupin_sf"/>
</dbReference>
<dbReference type="PROSITE" id="PS50943">
    <property type="entry name" value="HTH_CROC1"/>
    <property type="match status" value="1"/>
</dbReference>
<dbReference type="InterPro" id="IPR001387">
    <property type="entry name" value="Cro/C1-type_HTH"/>
</dbReference>
<keyword evidence="1" id="KW-0238">DNA-binding</keyword>
<keyword evidence="4" id="KW-1185">Reference proteome</keyword>
<dbReference type="EMBL" id="BMJV01000001">
    <property type="protein sequence ID" value="GGG64970.1"/>
    <property type="molecule type" value="Genomic_DNA"/>
</dbReference>
<sequence length="244" mass="26917">MAPGSVVAYDGFNFLFTCPVNNLSVIPDAKRYEREALMEIDEQEFDLRFGAVAQRRAPSSPGSVASQLESLRRERSMTLQTLSKATGVAASTLSKIERDELSPTISTLQKITSGLGIEMSDLFTFQSEGDLSHGRRSVSRAGEGRTHQTKSCANVLLCSEIKNKKMVPIYTTVIARSLEDYPTWARSDGEIFLMVISGRMELHSEIYEPLELGPGDSVYYDARSSNAWISVGDTDAEVVWVMTA</sequence>
<dbReference type="Pfam" id="PF07883">
    <property type="entry name" value="Cupin_2"/>
    <property type="match status" value="1"/>
</dbReference>